<dbReference type="PANTHER" id="PTHR34957:SF1">
    <property type="entry name" value="NUCLEAR TRANSPORT FACTOR 2 (NTF2) FAMILY PROTEIN"/>
    <property type="match status" value="1"/>
</dbReference>
<dbReference type="InterPro" id="IPR037401">
    <property type="entry name" value="SnoaL-like"/>
</dbReference>
<gene>
    <name evidence="3" type="ORF">HC248_00194</name>
</gene>
<evidence type="ECO:0000259" key="2">
    <source>
        <dbReference type="Pfam" id="PF13474"/>
    </source>
</evidence>
<dbReference type="EMBL" id="CP051461">
    <property type="protein sequence ID" value="QJC54932.1"/>
    <property type="molecule type" value="Genomic_DNA"/>
</dbReference>
<dbReference type="RefSeq" id="WP_168920861.1">
    <property type="nucleotide sequence ID" value="NZ_CP051461.1"/>
</dbReference>
<keyword evidence="4" id="KW-1185">Reference proteome</keyword>
<organism evidence="3 4">
    <name type="scientific">Polaromonas vacuolata</name>
    <dbReference type="NCBI Taxonomy" id="37448"/>
    <lineage>
        <taxon>Bacteria</taxon>
        <taxon>Pseudomonadati</taxon>
        <taxon>Pseudomonadota</taxon>
        <taxon>Betaproteobacteria</taxon>
        <taxon>Burkholderiales</taxon>
        <taxon>Comamonadaceae</taxon>
        <taxon>Polaromonas</taxon>
    </lineage>
</organism>
<dbReference type="PANTHER" id="PTHR34957">
    <property type="entry name" value="NUCLEAR TRANSPORT FACTOR 2 (NTF2) FAMILY PROTEIN"/>
    <property type="match status" value="1"/>
</dbReference>
<feature type="domain" description="SnoaL-like" evidence="2">
    <location>
        <begin position="17"/>
        <end position="129"/>
    </location>
</feature>
<accession>A0A6H2H4Y2</accession>
<sequence>MQKPKMPPVGSADDTETAFYEALQNSDIDKLMGCWADEDDIVCIHPGGGRLIGAAAIRASFEGLFANGSLRLNIEQVRRVESMSASVHSLVERIELLTDEGPRYAYVLATNTYLKTAQGWRITTHHASPGSAQQSFEAGSVSGLLH</sequence>
<dbReference type="Proteomes" id="UP000502041">
    <property type="component" value="Chromosome"/>
</dbReference>
<evidence type="ECO:0000256" key="1">
    <source>
        <dbReference type="SAM" id="MobiDB-lite"/>
    </source>
</evidence>
<name>A0A6H2H4Y2_9BURK</name>
<proteinExistence type="predicted"/>
<dbReference type="Gene3D" id="3.10.450.50">
    <property type="match status" value="1"/>
</dbReference>
<feature type="region of interest" description="Disordered" evidence="1">
    <location>
        <begin position="125"/>
        <end position="146"/>
    </location>
</feature>
<protein>
    <recommendedName>
        <fullName evidence="2">SnoaL-like domain-containing protein</fullName>
    </recommendedName>
</protein>
<dbReference type="InterPro" id="IPR032710">
    <property type="entry name" value="NTF2-like_dom_sf"/>
</dbReference>
<dbReference type="SUPFAM" id="SSF54427">
    <property type="entry name" value="NTF2-like"/>
    <property type="match status" value="1"/>
</dbReference>
<dbReference type="AlphaFoldDB" id="A0A6H2H4Y2"/>
<evidence type="ECO:0000313" key="3">
    <source>
        <dbReference type="EMBL" id="QJC54932.1"/>
    </source>
</evidence>
<reference evidence="3 4" key="1">
    <citation type="submission" date="2020-04" db="EMBL/GenBank/DDBJ databases">
        <title>Complete genome of a Psychrophilic, Marine, Gas Vacuolate Bacterium Polaromonas vacuolata KCTC 22033T.</title>
        <authorList>
            <person name="Hwang K."/>
            <person name="Kim K.M."/>
        </authorList>
    </citation>
    <scope>NUCLEOTIDE SEQUENCE [LARGE SCALE GENOMIC DNA]</scope>
    <source>
        <strain evidence="3 4">KCTC 22033</strain>
    </source>
</reference>
<dbReference type="Pfam" id="PF13474">
    <property type="entry name" value="SnoaL_3"/>
    <property type="match status" value="1"/>
</dbReference>
<dbReference type="KEGG" id="pvac:HC248_00194"/>
<evidence type="ECO:0000313" key="4">
    <source>
        <dbReference type="Proteomes" id="UP000502041"/>
    </source>
</evidence>